<gene>
    <name evidence="1" type="ORF">STAS_33288</name>
</gene>
<name>A0A5A7RDM9_STRAF</name>
<evidence type="ECO:0000313" key="2">
    <source>
        <dbReference type="Proteomes" id="UP000325081"/>
    </source>
</evidence>
<dbReference type="AlphaFoldDB" id="A0A5A7RDM9"/>
<sequence>MKALCIRPHRRRVCLQFHRRELLIPHLLLLITCLRTISPHPKSPLYINPNTRPLNFNLQLIFPCILVQAQCVYHHHRHHQSPQSWGRELDCWAIKAWSSLAKLDHGENIKVRENENLPPPRVYNISLNKDLLGLVDVYLNQMRALKLALPPLTSTANKVRVTLVLQKNEIKALQNSLSARYSALPHLLWACLTQAVGSSMTTSSNTLGSPSTVAAAWSCPSWLLIANKMNKKEELLRDADEWLVKYWPLIGKRAFGFSGSLRFDLYDGADFWLGKPAKYEAVLIDGDRSMTLCKSRDFKGGLEIERGRIYLHGYKGNPTSSNQVDPDYLVSSRKLEKWYKNVDEGFVFFGDTAQTIARGIDFCFEDIRSLFYTEFYMKSRNGDFRGRREKGHISDIFCLSQNFRTYTGVLRLAHSVIDTICHFFPLSIDVLPPETSLIYGESPVVLEPRSDENLIMTIFGHSANAGRKWVGFGADQ</sequence>
<comment type="caution">
    <text evidence="1">The sequence shown here is derived from an EMBL/GenBank/DDBJ whole genome shotgun (WGS) entry which is preliminary data.</text>
</comment>
<dbReference type="InterPro" id="IPR039904">
    <property type="entry name" value="TRANK1"/>
</dbReference>
<protein>
    <submittedName>
        <fullName evidence="1">HXXXD-type acyl-transferase family protein</fullName>
    </submittedName>
</protein>
<reference evidence="2" key="1">
    <citation type="journal article" date="2019" name="Curr. Biol.">
        <title>Genome Sequence of Striga asiatica Provides Insight into the Evolution of Plant Parasitism.</title>
        <authorList>
            <person name="Yoshida S."/>
            <person name="Kim S."/>
            <person name="Wafula E.K."/>
            <person name="Tanskanen J."/>
            <person name="Kim Y.M."/>
            <person name="Honaas L."/>
            <person name="Yang Z."/>
            <person name="Spallek T."/>
            <person name="Conn C.E."/>
            <person name="Ichihashi Y."/>
            <person name="Cheong K."/>
            <person name="Cui S."/>
            <person name="Der J.P."/>
            <person name="Gundlach H."/>
            <person name="Jiao Y."/>
            <person name="Hori C."/>
            <person name="Ishida J.K."/>
            <person name="Kasahara H."/>
            <person name="Kiba T."/>
            <person name="Kim M.S."/>
            <person name="Koo N."/>
            <person name="Laohavisit A."/>
            <person name="Lee Y.H."/>
            <person name="Lumba S."/>
            <person name="McCourt P."/>
            <person name="Mortimer J.C."/>
            <person name="Mutuku J.M."/>
            <person name="Nomura T."/>
            <person name="Sasaki-Sekimoto Y."/>
            <person name="Seto Y."/>
            <person name="Wang Y."/>
            <person name="Wakatake T."/>
            <person name="Sakakibara H."/>
            <person name="Demura T."/>
            <person name="Yamaguchi S."/>
            <person name="Yoneyama K."/>
            <person name="Manabe R.I."/>
            <person name="Nelson D.C."/>
            <person name="Schulman A.H."/>
            <person name="Timko M.P."/>
            <person name="dePamphilis C.W."/>
            <person name="Choi D."/>
            <person name="Shirasu K."/>
        </authorList>
    </citation>
    <scope>NUCLEOTIDE SEQUENCE [LARGE SCALE GENOMIC DNA]</scope>
    <source>
        <strain evidence="2">cv. UVA1</strain>
    </source>
</reference>
<feature type="non-terminal residue" evidence="1">
    <location>
        <position position="476"/>
    </location>
</feature>
<dbReference type="Gene3D" id="3.30.559.10">
    <property type="entry name" value="Chloramphenicol acetyltransferase-like domain"/>
    <property type="match status" value="1"/>
</dbReference>
<dbReference type="OrthoDB" id="1862401at2759"/>
<keyword evidence="2" id="KW-1185">Reference proteome</keyword>
<evidence type="ECO:0000313" key="1">
    <source>
        <dbReference type="EMBL" id="GER55612.1"/>
    </source>
</evidence>
<accession>A0A5A7RDM9</accession>
<dbReference type="PANTHER" id="PTHR21529:SF4">
    <property type="entry name" value="TPR AND ANKYRIN REPEAT-CONTAINING PROTEIN 1"/>
    <property type="match status" value="1"/>
</dbReference>
<proteinExistence type="predicted"/>
<dbReference type="InterPro" id="IPR023213">
    <property type="entry name" value="CAT-like_dom_sf"/>
</dbReference>
<dbReference type="EMBL" id="BKCP01011959">
    <property type="protein sequence ID" value="GER55612.1"/>
    <property type="molecule type" value="Genomic_DNA"/>
</dbReference>
<dbReference type="Proteomes" id="UP000325081">
    <property type="component" value="Unassembled WGS sequence"/>
</dbReference>
<organism evidence="1 2">
    <name type="scientific">Striga asiatica</name>
    <name type="common">Asiatic witchweed</name>
    <name type="synonym">Buchnera asiatica</name>
    <dbReference type="NCBI Taxonomy" id="4170"/>
    <lineage>
        <taxon>Eukaryota</taxon>
        <taxon>Viridiplantae</taxon>
        <taxon>Streptophyta</taxon>
        <taxon>Embryophyta</taxon>
        <taxon>Tracheophyta</taxon>
        <taxon>Spermatophyta</taxon>
        <taxon>Magnoliopsida</taxon>
        <taxon>eudicotyledons</taxon>
        <taxon>Gunneridae</taxon>
        <taxon>Pentapetalae</taxon>
        <taxon>asterids</taxon>
        <taxon>lamiids</taxon>
        <taxon>Lamiales</taxon>
        <taxon>Orobanchaceae</taxon>
        <taxon>Buchnereae</taxon>
        <taxon>Striga</taxon>
    </lineage>
</organism>
<dbReference type="PANTHER" id="PTHR21529">
    <property type="entry name" value="MAMMARY TURMOR VIRUS RECEPTOR HOMOLOG 1, 2 MTVR1, 2"/>
    <property type="match status" value="1"/>
</dbReference>
<dbReference type="GO" id="GO:0016740">
    <property type="term" value="F:transferase activity"/>
    <property type="evidence" value="ECO:0007669"/>
    <property type="project" value="UniProtKB-KW"/>
</dbReference>
<keyword evidence="1" id="KW-0808">Transferase</keyword>